<keyword evidence="4" id="KW-1185">Reference proteome</keyword>
<protein>
    <submittedName>
        <fullName evidence="3">Uncharacterized protein</fullName>
    </submittedName>
</protein>
<sequence>MGNLVGELPTSSSSSSSSNRRQWGSVLKSLVTMLKKQKSQIETLVQERQYLQEYIKRQKTRERTKTRLLRSQISQMRKTEKLEKKANDAKFEMLLGLKNKDVALIKNFNSEQQSGRDLENLLECIEDGKSRNDGVKHSILETEMQKLESAHKKIVYRDSEILALRAEKDFVWSQFNKLDSDYADLRKSKTIELEQAYEIIENLELDIKHLQASASEKNSIMVLRRCSSNKELSTSPRLKLPKS</sequence>
<reference evidence="4" key="1">
    <citation type="journal article" date="2016" name="Nature">
        <title>The genome of the seagrass Zostera marina reveals angiosperm adaptation to the sea.</title>
        <authorList>
            <person name="Olsen J.L."/>
            <person name="Rouze P."/>
            <person name="Verhelst B."/>
            <person name="Lin Y.-C."/>
            <person name="Bayer T."/>
            <person name="Collen J."/>
            <person name="Dattolo E."/>
            <person name="De Paoli E."/>
            <person name="Dittami S."/>
            <person name="Maumus F."/>
            <person name="Michel G."/>
            <person name="Kersting A."/>
            <person name="Lauritano C."/>
            <person name="Lohaus R."/>
            <person name="Toepel M."/>
            <person name="Tonon T."/>
            <person name="Vanneste K."/>
            <person name="Amirebrahimi M."/>
            <person name="Brakel J."/>
            <person name="Bostroem C."/>
            <person name="Chovatia M."/>
            <person name="Grimwood J."/>
            <person name="Jenkins J.W."/>
            <person name="Jueterbock A."/>
            <person name="Mraz A."/>
            <person name="Stam W.T."/>
            <person name="Tice H."/>
            <person name="Bornberg-Bauer E."/>
            <person name="Green P.J."/>
            <person name="Pearson G.A."/>
            <person name="Procaccini G."/>
            <person name="Duarte C.M."/>
            <person name="Schmutz J."/>
            <person name="Reusch T.B.H."/>
            <person name="Van de Peer Y."/>
        </authorList>
    </citation>
    <scope>NUCLEOTIDE SEQUENCE [LARGE SCALE GENOMIC DNA]</scope>
    <source>
        <strain evidence="4">cv. Finnish</strain>
    </source>
</reference>
<dbReference type="EMBL" id="LFYR01000223">
    <property type="protein sequence ID" value="KMZ74975.1"/>
    <property type="molecule type" value="Genomic_DNA"/>
</dbReference>
<comment type="caution">
    <text evidence="3">The sequence shown here is derived from an EMBL/GenBank/DDBJ whole genome shotgun (WGS) entry which is preliminary data.</text>
</comment>
<gene>
    <name evidence="3" type="ORF">ZOSMA_120G00690</name>
</gene>
<dbReference type="PANTHER" id="PTHR35992">
    <property type="entry name" value="CYTOMATRIX PROTEIN-LIKE PROTEIN"/>
    <property type="match status" value="1"/>
</dbReference>
<dbReference type="STRING" id="29655.A0A0K9Q3D1"/>
<feature type="coiled-coil region" evidence="1">
    <location>
        <begin position="186"/>
        <end position="220"/>
    </location>
</feature>
<name>A0A0K9Q3D1_ZOSMR</name>
<dbReference type="Proteomes" id="UP000036987">
    <property type="component" value="Unassembled WGS sequence"/>
</dbReference>
<dbReference type="AlphaFoldDB" id="A0A0K9Q3D1"/>
<evidence type="ECO:0000313" key="4">
    <source>
        <dbReference type="Proteomes" id="UP000036987"/>
    </source>
</evidence>
<dbReference type="PANTHER" id="PTHR35992:SF1">
    <property type="entry name" value="CYTOMATRIX PROTEIN-LIKE PROTEIN"/>
    <property type="match status" value="1"/>
</dbReference>
<feature type="region of interest" description="Disordered" evidence="2">
    <location>
        <begin position="1"/>
        <end position="20"/>
    </location>
</feature>
<organism evidence="3 4">
    <name type="scientific">Zostera marina</name>
    <name type="common">Eelgrass</name>
    <dbReference type="NCBI Taxonomy" id="29655"/>
    <lineage>
        <taxon>Eukaryota</taxon>
        <taxon>Viridiplantae</taxon>
        <taxon>Streptophyta</taxon>
        <taxon>Embryophyta</taxon>
        <taxon>Tracheophyta</taxon>
        <taxon>Spermatophyta</taxon>
        <taxon>Magnoliopsida</taxon>
        <taxon>Liliopsida</taxon>
        <taxon>Zosteraceae</taxon>
        <taxon>Zostera</taxon>
    </lineage>
</organism>
<evidence type="ECO:0000256" key="2">
    <source>
        <dbReference type="SAM" id="MobiDB-lite"/>
    </source>
</evidence>
<evidence type="ECO:0000313" key="3">
    <source>
        <dbReference type="EMBL" id="KMZ74975.1"/>
    </source>
</evidence>
<accession>A0A0K9Q3D1</accession>
<keyword evidence="1" id="KW-0175">Coiled coil</keyword>
<evidence type="ECO:0000256" key="1">
    <source>
        <dbReference type="SAM" id="Coils"/>
    </source>
</evidence>
<proteinExistence type="predicted"/>
<dbReference type="OrthoDB" id="1921280at2759"/>